<accession>A0A3B4XPB4</accession>
<reference evidence="1" key="1">
    <citation type="submission" date="2025-08" db="UniProtKB">
        <authorList>
            <consortium name="Ensembl"/>
        </authorList>
    </citation>
    <scope>IDENTIFICATION</scope>
</reference>
<evidence type="ECO:0000313" key="1">
    <source>
        <dbReference type="Ensembl" id="ENSSLDP00000013623.1"/>
    </source>
</evidence>
<keyword evidence="2" id="KW-1185">Reference proteome</keyword>
<dbReference type="AlphaFoldDB" id="A0A3B4XPB4"/>
<proteinExistence type="predicted"/>
<dbReference type="Ensembl" id="ENSSLDT00000014127.1">
    <property type="protein sequence ID" value="ENSSLDP00000013623.1"/>
    <property type="gene ID" value="ENSSLDG00000010864.1"/>
</dbReference>
<organism evidence="1 2">
    <name type="scientific">Seriola lalandi dorsalis</name>
    <dbReference type="NCBI Taxonomy" id="1841481"/>
    <lineage>
        <taxon>Eukaryota</taxon>
        <taxon>Metazoa</taxon>
        <taxon>Chordata</taxon>
        <taxon>Craniata</taxon>
        <taxon>Vertebrata</taxon>
        <taxon>Euteleostomi</taxon>
        <taxon>Actinopterygii</taxon>
        <taxon>Neopterygii</taxon>
        <taxon>Teleostei</taxon>
        <taxon>Neoteleostei</taxon>
        <taxon>Acanthomorphata</taxon>
        <taxon>Carangaria</taxon>
        <taxon>Carangiformes</taxon>
        <taxon>Carangidae</taxon>
        <taxon>Seriola</taxon>
    </lineage>
</organism>
<sequence>GTREGGGVKERREGDIQTRLSLLSLCNRESERERENTTDLCLTGSLPELWCCCMLWLLINSLFKFLCACLKTSYILILPLKNHFYYVIVVVDVRTHCTLVSSSLNVLLSSALRYLISSEHDVTLSDSFSGKQEKVVLLSVGV</sequence>
<evidence type="ECO:0000313" key="2">
    <source>
        <dbReference type="Proteomes" id="UP000261360"/>
    </source>
</evidence>
<reference evidence="1" key="2">
    <citation type="submission" date="2025-09" db="UniProtKB">
        <authorList>
            <consortium name="Ensembl"/>
        </authorList>
    </citation>
    <scope>IDENTIFICATION</scope>
</reference>
<dbReference type="Proteomes" id="UP000261360">
    <property type="component" value="Unplaced"/>
</dbReference>
<name>A0A3B4XPB4_SERLL</name>
<protein>
    <submittedName>
        <fullName evidence="1">Uncharacterized protein</fullName>
    </submittedName>
</protein>